<proteinExistence type="predicted"/>
<feature type="region of interest" description="Disordered" evidence="1">
    <location>
        <begin position="55"/>
        <end position="80"/>
    </location>
</feature>
<dbReference type="Proteomes" id="UP001178461">
    <property type="component" value="Chromosome 10"/>
</dbReference>
<evidence type="ECO:0000313" key="3">
    <source>
        <dbReference type="Proteomes" id="UP001178461"/>
    </source>
</evidence>
<dbReference type="EMBL" id="OX395135">
    <property type="protein sequence ID" value="CAI5785244.1"/>
    <property type="molecule type" value="Genomic_DNA"/>
</dbReference>
<keyword evidence="3" id="KW-1185">Reference proteome</keyword>
<sequence>MAAMEDTCGLSRPPLKKAKQKLKHLMSYKAGGCAKTAPLALPMKRLSSIILPQSQAHNTEQASAPKSASTQLNAQTIPPPADFITEISRERGSRQGFFSL</sequence>
<organism evidence="2 3">
    <name type="scientific">Podarcis lilfordi</name>
    <name type="common">Lilford's wall lizard</name>
    <dbReference type="NCBI Taxonomy" id="74358"/>
    <lineage>
        <taxon>Eukaryota</taxon>
        <taxon>Metazoa</taxon>
        <taxon>Chordata</taxon>
        <taxon>Craniata</taxon>
        <taxon>Vertebrata</taxon>
        <taxon>Euteleostomi</taxon>
        <taxon>Lepidosauria</taxon>
        <taxon>Squamata</taxon>
        <taxon>Bifurcata</taxon>
        <taxon>Unidentata</taxon>
        <taxon>Episquamata</taxon>
        <taxon>Laterata</taxon>
        <taxon>Lacertibaenia</taxon>
        <taxon>Lacertidae</taxon>
        <taxon>Podarcis</taxon>
    </lineage>
</organism>
<gene>
    <name evidence="2" type="ORF">PODLI_1B040256</name>
</gene>
<evidence type="ECO:0000256" key="1">
    <source>
        <dbReference type="SAM" id="MobiDB-lite"/>
    </source>
</evidence>
<dbReference type="AlphaFoldDB" id="A0AA35PEF1"/>
<name>A0AA35PEF1_9SAUR</name>
<protein>
    <submittedName>
        <fullName evidence="2">Uncharacterized protein</fullName>
    </submittedName>
</protein>
<reference evidence="2" key="1">
    <citation type="submission" date="2022-12" db="EMBL/GenBank/DDBJ databases">
        <authorList>
            <person name="Alioto T."/>
            <person name="Alioto T."/>
            <person name="Gomez Garrido J."/>
        </authorList>
    </citation>
    <scope>NUCLEOTIDE SEQUENCE</scope>
</reference>
<feature type="compositionally biased region" description="Polar residues" evidence="1">
    <location>
        <begin position="55"/>
        <end position="76"/>
    </location>
</feature>
<evidence type="ECO:0000313" key="2">
    <source>
        <dbReference type="EMBL" id="CAI5785244.1"/>
    </source>
</evidence>
<accession>A0AA35PEF1</accession>